<feature type="domain" description="Major facilitator superfamily (MFS) profile" evidence="8">
    <location>
        <begin position="9"/>
        <end position="424"/>
    </location>
</feature>
<evidence type="ECO:0000256" key="1">
    <source>
        <dbReference type="ARBA" id="ARBA00004141"/>
    </source>
</evidence>
<dbReference type="Gene3D" id="1.20.1250.20">
    <property type="entry name" value="MFS general substrate transporter like domains"/>
    <property type="match status" value="1"/>
</dbReference>
<dbReference type="InterPro" id="IPR036259">
    <property type="entry name" value="MFS_trans_sf"/>
</dbReference>
<keyword evidence="4 7" id="KW-1133">Transmembrane helix</keyword>
<feature type="transmembrane region" description="Helical" evidence="7">
    <location>
        <begin position="47"/>
        <end position="69"/>
    </location>
</feature>
<dbReference type="SUPFAM" id="SSF103473">
    <property type="entry name" value="MFS general substrate transporter"/>
    <property type="match status" value="1"/>
</dbReference>
<dbReference type="Pfam" id="PF00083">
    <property type="entry name" value="Sugar_tr"/>
    <property type="match status" value="2"/>
</dbReference>
<evidence type="ECO:0000256" key="7">
    <source>
        <dbReference type="SAM" id="Phobius"/>
    </source>
</evidence>
<dbReference type="PANTHER" id="PTHR23508:SF10">
    <property type="entry name" value="CARBOXYLIC ACID TRANSPORTER PROTEIN HOMOLOG"/>
    <property type="match status" value="1"/>
</dbReference>
<sequence length="471" mass="50686">MAPLKSVALIFACGTALFSDGYANNIIGSVNTLLKRIYGSQVNKHYSTLVSSLAFAGTVVGMLVFGYLSDRIGRKFGMMAATGIVALFSGLSAASSGAHHSVDGMLTAFRFLLGIGIGAEYPCGSVAASENSEESTISKSAQHRWFTLATNTMIDVGFVISAFVVLVLYWIFGENHLRAVWRLSLGLGVVPALAVLIWRLRMDESERYKKDSMKRARIPYMLVLRRYGGSLAAISFTWFLYDFITYPFGLYSSTVINNITGGSEKLSIVFGWNVVINLFYIPGTLLGAFVVDYLGPKWTMIVGLLAQAIIGFIMSGCYEQLASHVAAFAVVYGIFLSFGELGPGNNIGLLASKTSPTAIRGQFYGIAAAVGKVGAFVGTWAFPPMIDAFGGDATTRGNTGPFWVGSGLAILSAIVTYLFIKPLSHDGMVQEDIAFRQYLESRGYDTSQMGLGGDTETSSDTAEEDEKKVPV</sequence>
<dbReference type="EMBL" id="JAUEPU010000008">
    <property type="protein sequence ID" value="KAK0500501.1"/>
    <property type="molecule type" value="Genomic_DNA"/>
</dbReference>
<evidence type="ECO:0000256" key="2">
    <source>
        <dbReference type="ARBA" id="ARBA00022448"/>
    </source>
</evidence>
<keyword evidence="3 7" id="KW-0812">Transmembrane</keyword>
<keyword evidence="5 7" id="KW-0472">Membrane</keyword>
<protein>
    <submittedName>
        <fullName evidence="9">Major facilitator superfamily domain-containing protein</fullName>
    </submittedName>
</protein>
<feature type="transmembrane region" description="Helical" evidence="7">
    <location>
        <begin position="402"/>
        <end position="420"/>
    </location>
</feature>
<dbReference type="Proteomes" id="UP001175228">
    <property type="component" value="Unassembled WGS sequence"/>
</dbReference>
<dbReference type="GO" id="GO:0005886">
    <property type="term" value="C:plasma membrane"/>
    <property type="evidence" value="ECO:0007669"/>
    <property type="project" value="TreeGrafter"/>
</dbReference>
<evidence type="ECO:0000313" key="9">
    <source>
        <dbReference type="EMBL" id="KAK0500501.1"/>
    </source>
</evidence>
<feature type="transmembrane region" description="Helical" evidence="7">
    <location>
        <begin position="363"/>
        <end position="382"/>
    </location>
</feature>
<evidence type="ECO:0000256" key="3">
    <source>
        <dbReference type="ARBA" id="ARBA00022692"/>
    </source>
</evidence>
<reference evidence="9" key="1">
    <citation type="submission" date="2023-06" db="EMBL/GenBank/DDBJ databases">
        <authorList>
            <consortium name="Lawrence Berkeley National Laboratory"/>
            <person name="Ahrendt S."/>
            <person name="Sahu N."/>
            <person name="Indic B."/>
            <person name="Wong-Bajracharya J."/>
            <person name="Merenyi Z."/>
            <person name="Ke H.-M."/>
            <person name="Monk M."/>
            <person name="Kocsube S."/>
            <person name="Drula E."/>
            <person name="Lipzen A."/>
            <person name="Balint B."/>
            <person name="Henrissat B."/>
            <person name="Andreopoulos B."/>
            <person name="Martin F.M."/>
            <person name="Harder C.B."/>
            <person name="Rigling D."/>
            <person name="Ford K.L."/>
            <person name="Foster G.D."/>
            <person name="Pangilinan J."/>
            <person name="Papanicolaou A."/>
            <person name="Barry K."/>
            <person name="LaButti K."/>
            <person name="Viragh M."/>
            <person name="Koriabine M."/>
            <person name="Yan M."/>
            <person name="Riley R."/>
            <person name="Champramary S."/>
            <person name="Plett K.L."/>
            <person name="Tsai I.J."/>
            <person name="Slot J."/>
            <person name="Sipos G."/>
            <person name="Plett J."/>
            <person name="Nagy L.G."/>
            <person name="Grigoriev I.V."/>
        </authorList>
    </citation>
    <scope>NUCLEOTIDE SEQUENCE</scope>
    <source>
        <strain evidence="9">HWK02</strain>
    </source>
</reference>
<evidence type="ECO:0000256" key="6">
    <source>
        <dbReference type="SAM" id="MobiDB-lite"/>
    </source>
</evidence>
<dbReference type="AlphaFoldDB" id="A0AA39TTV4"/>
<accession>A0AA39TTV4</accession>
<dbReference type="InterPro" id="IPR020846">
    <property type="entry name" value="MFS_dom"/>
</dbReference>
<feature type="transmembrane region" description="Helical" evidence="7">
    <location>
        <begin position="76"/>
        <end position="96"/>
    </location>
</feature>
<feature type="transmembrane region" description="Helical" evidence="7">
    <location>
        <begin position="179"/>
        <end position="198"/>
    </location>
</feature>
<dbReference type="PROSITE" id="PS50850">
    <property type="entry name" value="MFS"/>
    <property type="match status" value="1"/>
</dbReference>
<keyword evidence="2" id="KW-0813">Transport</keyword>
<keyword evidence="10" id="KW-1185">Reference proteome</keyword>
<dbReference type="FunFam" id="1.20.1250.20:FF:000140">
    <property type="entry name" value="Putative MFS phospholipid transporter"/>
    <property type="match status" value="1"/>
</dbReference>
<comment type="subcellular location">
    <subcellularLocation>
        <location evidence="1">Membrane</location>
        <topology evidence="1">Multi-pass membrane protein</topology>
    </subcellularLocation>
</comment>
<evidence type="ECO:0000256" key="4">
    <source>
        <dbReference type="ARBA" id="ARBA00022989"/>
    </source>
</evidence>
<name>A0AA39TTV4_9AGAR</name>
<feature type="transmembrane region" description="Helical" evidence="7">
    <location>
        <begin position="148"/>
        <end position="173"/>
    </location>
</feature>
<feature type="transmembrane region" description="Helical" evidence="7">
    <location>
        <begin position="298"/>
        <end position="315"/>
    </location>
</feature>
<dbReference type="GO" id="GO:0046943">
    <property type="term" value="F:carboxylic acid transmembrane transporter activity"/>
    <property type="evidence" value="ECO:0007669"/>
    <property type="project" value="TreeGrafter"/>
</dbReference>
<feature type="transmembrane region" description="Helical" evidence="7">
    <location>
        <begin position="321"/>
        <end position="342"/>
    </location>
</feature>
<gene>
    <name evidence="9" type="ORF">EDD18DRAFT_1349375</name>
</gene>
<dbReference type="PANTHER" id="PTHR23508">
    <property type="entry name" value="CARBOXYLIC ACID TRANSPORTER PROTEIN HOMOLOG"/>
    <property type="match status" value="1"/>
</dbReference>
<proteinExistence type="predicted"/>
<feature type="transmembrane region" description="Helical" evidence="7">
    <location>
        <begin position="270"/>
        <end position="291"/>
    </location>
</feature>
<dbReference type="InterPro" id="IPR005828">
    <property type="entry name" value="MFS_sugar_transport-like"/>
</dbReference>
<evidence type="ECO:0000259" key="8">
    <source>
        <dbReference type="PROSITE" id="PS50850"/>
    </source>
</evidence>
<feature type="transmembrane region" description="Helical" evidence="7">
    <location>
        <begin position="108"/>
        <end position="128"/>
    </location>
</feature>
<organism evidence="9 10">
    <name type="scientific">Armillaria luteobubalina</name>
    <dbReference type="NCBI Taxonomy" id="153913"/>
    <lineage>
        <taxon>Eukaryota</taxon>
        <taxon>Fungi</taxon>
        <taxon>Dikarya</taxon>
        <taxon>Basidiomycota</taxon>
        <taxon>Agaricomycotina</taxon>
        <taxon>Agaricomycetes</taxon>
        <taxon>Agaricomycetidae</taxon>
        <taxon>Agaricales</taxon>
        <taxon>Marasmiineae</taxon>
        <taxon>Physalacriaceae</taxon>
        <taxon>Armillaria</taxon>
    </lineage>
</organism>
<feature type="transmembrane region" description="Helical" evidence="7">
    <location>
        <begin position="218"/>
        <end position="241"/>
    </location>
</feature>
<feature type="region of interest" description="Disordered" evidence="6">
    <location>
        <begin position="446"/>
        <end position="471"/>
    </location>
</feature>
<evidence type="ECO:0000313" key="10">
    <source>
        <dbReference type="Proteomes" id="UP001175228"/>
    </source>
</evidence>
<evidence type="ECO:0000256" key="5">
    <source>
        <dbReference type="ARBA" id="ARBA00023136"/>
    </source>
</evidence>
<comment type="caution">
    <text evidence="9">The sequence shown here is derived from an EMBL/GenBank/DDBJ whole genome shotgun (WGS) entry which is preliminary data.</text>
</comment>